<dbReference type="EMBL" id="MNPL01005189">
    <property type="protein sequence ID" value="OQR76184.1"/>
    <property type="molecule type" value="Genomic_DNA"/>
</dbReference>
<dbReference type="InParanoid" id="A0A1V9XRQ1"/>
<comment type="caution">
    <text evidence="1">The sequence shown here is derived from an EMBL/GenBank/DDBJ whole genome shotgun (WGS) entry which is preliminary data.</text>
</comment>
<reference evidence="1 2" key="1">
    <citation type="journal article" date="2017" name="Gigascience">
        <title>Draft genome of the honey bee ectoparasitic mite, Tropilaelaps mercedesae, is shaped by the parasitic life history.</title>
        <authorList>
            <person name="Dong X."/>
            <person name="Armstrong S.D."/>
            <person name="Xia D."/>
            <person name="Makepeace B.L."/>
            <person name="Darby A.C."/>
            <person name="Kadowaki T."/>
        </authorList>
    </citation>
    <scope>NUCLEOTIDE SEQUENCE [LARGE SCALE GENOMIC DNA]</scope>
    <source>
        <strain evidence="1">Wuxi-XJTLU</strain>
    </source>
</reference>
<protein>
    <submittedName>
        <fullName evidence="1">Uncharacterized protein</fullName>
    </submittedName>
</protein>
<organism evidence="1 2">
    <name type="scientific">Tropilaelaps mercedesae</name>
    <dbReference type="NCBI Taxonomy" id="418985"/>
    <lineage>
        <taxon>Eukaryota</taxon>
        <taxon>Metazoa</taxon>
        <taxon>Ecdysozoa</taxon>
        <taxon>Arthropoda</taxon>
        <taxon>Chelicerata</taxon>
        <taxon>Arachnida</taxon>
        <taxon>Acari</taxon>
        <taxon>Parasitiformes</taxon>
        <taxon>Mesostigmata</taxon>
        <taxon>Gamasina</taxon>
        <taxon>Dermanyssoidea</taxon>
        <taxon>Laelapidae</taxon>
        <taxon>Tropilaelaps</taxon>
    </lineage>
</organism>
<dbReference type="AlphaFoldDB" id="A0A1V9XRQ1"/>
<proteinExistence type="predicted"/>
<sequence length="201" mass="22922">MRLSAALRPKDTRLGFVVGVLRCAKSPRRITSSCRCNILSLLSPFFFCSKSADKSFSWVDAVHAVRRSRLNRVVRHGYHLLHSFSLCFGLWSLNVRTLYIKLHPIAAEKMERAGNCSALKKRDPFANNNLVLPLSRSVSCTRRIPQHLTIWHHCIATQSICLSYRTGRQDNTHVCFFYLFRLADDIIMLKTSHSSNGCIAK</sequence>
<evidence type="ECO:0000313" key="2">
    <source>
        <dbReference type="Proteomes" id="UP000192247"/>
    </source>
</evidence>
<name>A0A1V9XRQ1_9ACAR</name>
<evidence type="ECO:0000313" key="1">
    <source>
        <dbReference type="EMBL" id="OQR76184.1"/>
    </source>
</evidence>
<gene>
    <name evidence="1" type="ORF">BIW11_07944</name>
</gene>
<accession>A0A1V9XRQ1</accession>
<dbReference type="Proteomes" id="UP000192247">
    <property type="component" value="Unassembled WGS sequence"/>
</dbReference>
<keyword evidence="2" id="KW-1185">Reference proteome</keyword>